<dbReference type="EMBL" id="JAGGJV010000001">
    <property type="protein sequence ID" value="MBP1857225.1"/>
    <property type="molecule type" value="Genomic_DNA"/>
</dbReference>
<gene>
    <name evidence="2" type="ORF">J2Z75_000705</name>
</gene>
<reference evidence="2 3" key="1">
    <citation type="submission" date="2021-03" db="EMBL/GenBank/DDBJ databases">
        <title>Genomic Encyclopedia of Type Strains, Phase IV (KMG-IV): sequencing the most valuable type-strain genomes for metagenomic binning, comparative biology and taxonomic classification.</title>
        <authorList>
            <person name="Goeker M."/>
        </authorList>
    </citation>
    <scope>NUCLEOTIDE SEQUENCE [LARGE SCALE GENOMIC DNA]</scope>
    <source>
        <strain evidence="2 3">DSM 26427</strain>
    </source>
</reference>
<evidence type="ECO:0000256" key="1">
    <source>
        <dbReference type="SAM" id="MobiDB-lite"/>
    </source>
</evidence>
<keyword evidence="3" id="KW-1185">Reference proteome</keyword>
<feature type="region of interest" description="Disordered" evidence="1">
    <location>
        <begin position="65"/>
        <end position="94"/>
    </location>
</feature>
<evidence type="ECO:0000313" key="3">
    <source>
        <dbReference type="Proteomes" id="UP000823786"/>
    </source>
</evidence>
<protein>
    <submittedName>
        <fullName evidence="2">Uncharacterized protein</fullName>
    </submittedName>
</protein>
<name>A0ABS4EH01_9HYPH</name>
<comment type="caution">
    <text evidence="2">The sequence shown here is derived from an EMBL/GenBank/DDBJ whole genome shotgun (WGS) entry which is preliminary data.</text>
</comment>
<accession>A0ABS4EH01</accession>
<organism evidence="2 3">
    <name type="scientific">Rhizobium herbae</name>
    <dbReference type="NCBI Taxonomy" id="508661"/>
    <lineage>
        <taxon>Bacteria</taxon>
        <taxon>Pseudomonadati</taxon>
        <taxon>Pseudomonadota</taxon>
        <taxon>Alphaproteobacteria</taxon>
        <taxon>Hyphomicrobiales</taxon>
        <taxon>Rhizobiaceae</taxon>
        <taxon>Rhizobium/Agrobacterium group</taxon>
        <taxon>Rhizobium</taxon>
    </lineage>
</organism>
<proteinExistence type="predicted"/>
<evidence type="ECO:0000313" key="2">
    <source>
        <dbReference type="EMBL" id="MBP1857225.1"/>
    </source>
</evidence>
<sequence length="137" mass="15575">MDENPQRRSFQPLGPPCPLLEWLPWRIGWKIGSRAKKIRNRLYHRLRPCIERVLAATIRRSFAPALKHRPDGTTDIAEQNDAPGRPPISQNGCRFIVGKTDDTAQKNSVRRKGCTEFAQDIVRYHGTGHFGFGPCLS</sequence>
<dbReference type="Proteomes" id="UP000823786">
    <property type="component" value="Unassembled WGS sequence"/>
</dbReference>